<sequence length="78" mass="8419">MSELTQIKLTIQNVFIVTFLVAALVLVGGFVYTAGYSDEFVINMVQMSFAMLLVGLGAALARLRLGKNGNQPTINDPI</sequence>
<keyword evidence="1" id="KW-0812">Transmembrane</keyword>
<name>A0A0F9C2I9_9ZZZZ</name>
<feature type="transmembrane region" description="Helical" evidence="1">
    <location>
        <begin position="12"/>
        <end position="34"/>
    </location>
</feature>
<evidence type="ECO:0000256" key="1">
    <source>
        <dbReference type="SAM" id="Phobius"/>
    </source>
</evidence>
<dbReference type="EMBL" id="LAZR01048915">
    <property type="protein sequence ID" value="KKK90851.1"/>
    <property type="molecule type" value="Genomic_DNA"/>
</dbReference>
<organism evidence="2">
    <name type="scientific">marine sediment metagenome</name>
    <dbReference type="NCBI Taxonomy" id="412755"/>
    <lineage>
        <taxon>unclassified sequences</taxon>
        <taxon>metagenomes</taxon>
        <taxon>ecological metagenomes</taxon>
    </lineage>
</organism>
<feature type="transmembrane region" description="Helical" evidence="1">
    <location>
        <begin position="40"/>
        <end position="61"/>
    </location>
</feature>
<comment type="caution">
    <text evidence="2">The sequence shown here is derived from an EMBL/GenBank/DDBJ whole genome shotgun (WGS) entry which is preliminary data.</text>
</comment>
<gene>
    <name evidence="2" type="ORF">LCGC14_2718880</name>
</gene>
<keyword evidence="1" id="KW-1133">Transmembrane helix</keyword>
<dbReference type="AlphaFoldDB" id="A0A0F9C2I9"/>
<protein>
    <submittedName>
        <fullName evidence="2">Uncharacterized protein</fullName>
    </submittedName>
</protein>
<reference evidence="2" key="1">
    <citation type="journal article" date="2015" name="Nature">
        <title>Complex archaea that bridge the gap between prokaryotes and eukaryotes.</title>
        <authorList>
            <person name="Spang A."/>
            <person name="Saw J.H."/>
            <person name="Jorgensen S.L."/>
            <person name="Zaremba-Niedzwiedzka K."/>
            <person name="Martijn J."/>
            <person name="Lind A.E."/>
            <person name="van Eijk R."/>
            <person name="Schleper C."/>
            <person name="Guy L."/>
            <person name="Ettema T.J."/>
        </authorList>
    </citation>
    <scope>NUCLEOTIDE SEQUENCE</scope>
</reference>
<evidence type="ECO:0000313" key="2">
    <source>
        <dbReference type="EMBL" id="KKK90851.1"/>
    </source>
</evidence>
<keyword evidence="1" id="KW-0472">Membrane</keyword>
<proteinExistence type="predicted"/>
<accession>A0A0F9C2I9</accession>